<dbReference type="CDD" id="cd16030">
    <property type="entry name" value="iduronate-2-sulfatase"/>
    <property type="match status" value="1"/>
</dbReference>
<dbReference type="KEGG" id="est:DN752_10940"/>
<dbReference type="RefSeq" id="WP_112783977.1">
    <property type="nucleotide sequence ID" value="NZ_CP030041.1"/>
</dbReference>
<keyword evidence="9" id="KW-1185">Reference proteome</keyword>
<evidence type="ECO:0000256" key="2">
    <source>
        <dbReference type="ARBA" id="ARBA00008779"/>
    </source>
</evidence>
<evidence type="ECO:0000256" key="4">
    <source>
        <dbReference type="ARBA" id="ARBA00022729"/>
    </source>
</evidence>
<evidence type="ECO:0000256" key="6">
    <source>
        <dbReference type="ARBA" id="ARBA00022837"/>
    </source>
</evidence>
<evidence type="ECO:0000256" key="5">
    <source>
        <dbReference type="ARBA" id="ARBA00022801"/>
    </source>
</evidence>
<dbReference type="InterPro" id="IPR035874">
    <property type="entry name" value="IDS"/>
</dbReference>
<proteinExistence type="inferred from homology"/>
<dbReference type="GO" id="GO:0046872">
    <property type="term" value="F:metal ion binding"/>
    <property type="evidence" value="ECO:0007669"/>
    <property type="project" value="UniProtKB-KW"/>
</dbReference>
<accession>A0A2Z4IJ90</accession>
<comment type="cofactor">
    <cofactor evidence="1">
        <name>Ca(2+)</name>
        <dbReference type="ChEBI" id="CHEBI:29108"/>
    </cofactor>
</comment>
<dbReference type="InterPro" id="IPR000917">
    <property type="entry name" value="Sulfatase_N"/>
</dbReference>
<keyword evidence="4" id="KW-0732">Signal</keyword>
<dbReference type="Pfam" id="PF00884">
    <property type="entry name" value="Sulfatase"/>
    <property type="match status" value="1"/>
</dbReference>
<keyword evidence="5" id="KW-0378">Hydrolase</keyword>
<dbReference type="GO" id="GO:0004423">
    <property type="term" value="F:iduronate-2-sulfatase activity"/>
    <property type="evidence" value="ECO:0007669"/>
    <property type="project" value="InterPro"/>
</dbReference>
<dbReference type="EMBL" id="CP030041">
    <property type="protein sequence ID" value="AWW30596.1"/>
    <property type="molecule type" value="Genomic_DNA"/>
</dbReference>
<feature type="domain" description="Sulfatase N-terminal" evidence="7">
    <location>
        <begin position="30"/>
        <end position="397"/>
    </location>
</feature>
<reference evidence="8 9" key="1">
    <citation type="submission" date="2018-06" db="EMBL/GenBank/DDBJ databases">
        <title>Echinicola strongylocentroti sp. nov., isolated from a sea urchin Strongylocentrotus intermedius.</title>
        <authorList>
            <person name="Bae S.S."/>
        </authorList>
    </citation>
    <scope>NUCLEOTIDE SEQUENCE [LARGE SCALE GENOMIC DNA]</scope>
    <source>
        <strain evidence="8 9">MEBiC08714</strain>
    </source>
</reference>
<dbReference type="PANTHER" id="PTHR45953:SF1">
    <property type="entry name" value="IDURONATE 2-SULFATASE"/>
    <property type="match status" value="1"/>
</dbReference>
<protein>
    <submittedName>
        <fullName evidence="8">Sulfatase</fullName>
    </submittedName>
</protein>
<dbReference type="GO" id="GO:0005737">
    <property type="term" value="C:cytoplasm"/>
    <property type="evidence" value="ECO:0007669"/>
    <property type="project" value="TreeGrafter"/>
</dbReference>
<evidence type="ECO:0000256" key="3">
    <source>
        <dbReference type="ARBA" id="ARBA00022723"/>
    </source>
</evidence>
<dbReference type="AlphaFoldDB" id="A0A2Z4IJ90"/>
<dbReference type="OrthoDB" id="9763552at2"/>
<dbReference type="SUPFAM" id="SSF53649">
    <property type="entry name" value="Alkaline phosphatase-like"/>
    <property type="match status" value="1"/>
</dbReference>
<organism evidence="8 9">
    <name type="scientific">Echinicola strongylocentroti</name>
    <dbReference type="NCBI Taxonomy" id="1795355"/>
    <lineage>
        <taxon>Bacteria</taxon>
        <taxon>Pseudomonadati</taxon>
        <taxon>Bacteroidota</taxon>
        <taxon>Cytophagia</taxon>
        <taxon>Cytophagales</taxon>
        <taxon>Cyclobacteriaceae</taxon>
        <taxon>Echinicola</taxon>
    </lineage>
</organism>
<keyword evidence="3" id="KW-0479">Metal-binding</keyword>
<evidence type="ECO:0000256" key="1">
    <source>
        <dbReference type="ARBA" id="ARBA00001913"/>
    </source>
</evidence>
<evidence type="ECO:0000313" key="9">
    <source>
        <dbReference type="Proteomes" id="UP000248688"/>
    </source>
</evidence>
<name>A0A2Z4IJ90_9BACT</name>
<dbReference type="Gene3D" id="3.40.720.10">
    <property type="entry name" value="Alkaline Phosphatase, subunit A"/>
    <property type="match status" value="1"/>
</dbReference>
<evidence type="ECO:0000259" key="7">
    <source>
        <dbReference type="Pfam" id="PF00884"/>
    </source>
</evidence>
<sequence length="492" mass="55162">MKNSGLVRFFVIGLIILCNFSCEKKSVPPPNILFIAVDDLRPELGCYGKQYVHSPNLDKLAGESSLFENHYVTVPTCGASRYNLLTGQLPKSPGDLSNQAAANRIAKKNGEQSPTTFLEQIRKNGYYTVGIGKISHHPDGYVYGYREPKSDLIELPGSWDEMLLDAGKWGTGHNAFFGYADGTNRNDREKRVKPYEAADVQDEGYPDGLTTNLAIKKLKQLKEKGKPFFLGVGFFKPHLPFTAPKKYWDLYDEEDIPLAPFAEIPENSSKASLQNSGELNQYKLGEEKPDLDSAASDAYARKLRHGYLAAVSYIDAQVGKLLDELEDQGLAENTIVVVWGDHGWHLGDQKTWGKHTVFDNALQSVLMIKRPGEGGQRISQVVSTTDIYPTIMKLANVSSHVPLDGESMVALMDNPATTNWRNTAYSYFNRGISLRTPNYRLTKYFREQSPSMELYDHQKDPYESINVAKEQPKVVKQLMPSWEKGNTGIFEE</sequence>
<keyword evidence="6" id="KW-0106">Calcium</keyword>
<comment type="similarity">
    <text evidence="2">Belongs to the sulfatase family.</text>
</comment>
<evidence type="ECO:0000313" key="8">
    <source>
        <dbReference type="EMBL" id="AWW30596.1"/>
    </source>
</evidence>
<dbReference type="InterPro" id="IPR017850">
    <property type="entry name" value="Alkaline_phosphatase_core_sf"/>
</dbReference>
<dbReference type="Proteomes" id="UP000248688">
    <property type="component" value="Chromosome"/>
</dbReference>
<gene>
    <name evidence="8" type="ORF">DN752_10940</name>
</gene>
<dbReference type="PANTHER" id="PTHR45953">
    <property type="entry name" value="IDURONATE 2-SULFATASE"/>
    <property type="match status" value="1"/>
</dbReference>